<name>A0A5B7IMX9_PORTR</name>
<proteinExistence type="predicted"/>
<protein>
    <submittedName>
        <fullName evidence="1">Uncharacterized protein</fullName>
    </submittedName>
</protein>
<evidence type="ECO:0000313" key="2">
    <source>
        <dbReference type="Proteomes" id="UP000324222"/>
    </source>
</evidence>
<dbReference type="AlphaFoldDB" id="A0A5B7IMX9"/>
<keyword evidence="2" id="KW-1185">Reference proteome</keyword>
<sequence length="110" mass="12888">MTAQDDIKKPCLYTFFQVPLQQCNGYMEDNGSLSAKRFRSACHQCFPHLRAVLHMLKCKFDQVKHLVTFHFSMRRTIVEGALCWITCSTYLIGARLLKYQNKNIMSRYDS</sequence>
<accession>A0A5B7IMX9</accession>
<comment type="caution">
    <text evidence="1">The sequence shown here is derived from an EMBL/GenBank/DDBJ whole genome shotgun (WGS) entry which is preliminary data.</text>
</comment>
<evidence type="ECO:0000313" key="1">
    <source>
        <dbReference type="EMBL" id="MPC85930.1"/>
    </source>
</evidence>
<dbReference type="EMBL" id="VSRR010070015">
    <property type="protein sequence ID" value="MPC85930.1"/>
    <property type="molecule type" value="Genomic_DNA"/>
</dbReference>
<reference evidence="1 2" key="1">
    <citation type="submission" date="2019-05" db="EMBL/GenBank/DDBJ databases">
        <title>Another draft genome of Portunus trituberculatus and its Hox gene families provides insights of decapod evolution.</title>
        <authorList>
            <person name="Jeong J.-H."/>
            <person name="Song I."/>
            <person name="Kim S."/>
            <person name="Choi T."/>
            <person name="Kim D."/>
            <person name="Ryu S."/>
            <person name="Kim W."/>
        </authorList>
    </citation>
    <scope>NUCLEOTIDE SEQUENCE [LARGE SCALE GENOMIC DNA]</scope>
    <source>
        <tissue evidence="1">Muscle</tissue>
    </source>
</reference>
<organism evidence="1 2">
    <name type="scientific">Portunus trituberculatus</name>
    <name type="common">Swimming crab</name>
    <name type="synonym">Neptunus trituberculatus</name>
    <dbReference type="NCBI Taxonomy" id="210409"/>
    <lineage>
        <taxon>Eukaryota</taxon>
        <taxon>Metazoa</taxon>
        <taxon>Ecdysozoa</taxon>
        <taxon>Arthropoda</taxon>
        <taxon>Crustacea</taxon>
        <taxon>Multicrustacea</taxon>
        <taxon>Malacostraca</taxon>
        <taxon>Eumalacostraca</taxon>
        <taxon>Eucarida</taxon>
        <taxon>Decapoda</taxon>
        <taxon>Pleocyemata</taxon>
        <taxon>Brachyura</taxon>
        <taxon>Eubrachyura</taxon>
        <taxon>Portunoidea</taxon>
        <taxon>Portunidae</taxon>
        <taxon>Portuninae</taxon>
        <taxon>Portunus</taxon>
    </lineage>
</organism>
<gene>
    <name evidence="1" type="ORF">E2C01_080736</name>
</gene>
<dbReference type="Proteomes" id="UP000324222">
    <property type="component" value="Unassembled WGS sequence"/>
</dbReference>